<gene>
    <name evidence="8" type="ORF">AQ619_18385</name>
</gene>
<evidence type="ECO:0000256" key="1">
    <source>
        <dbReference type="ARBA" id="ARBA00004651"/>
    </source>
</evidence>
<evidence type="ECO:0000256" key="6">
    <source>
        <dbReference type="ARBA" id="ARBA00023136"/>
    </source>
</evidence>
<dbReference type="PANTHER" id="PTHR37937:SF1">
    <property type="entry name" value="CONJUGATIVE TRANSFER: DNA TRANSPORT"/>
    <property type="match status" value="1"/>
</dbReference>
<protein>
    <submittedName>
        <fullName evidence="8">Conjugal transfer protein TraG</fullName>
    </submittedName>
</protein>
<proteinExistence type="inferred from homology"/>
<dbReference type="OrthoDB" id="9759295at2"/>
<evidence type="ECO:0000313" key="8">
    <source>
        <dbReference type="EMBL" id="ALL15455.1"/>
    </source>
</evidence>
<dbReference type="CDD" id="cd01127">
    <property type="entry name" value="TrwB_TraG_TraD_VirD4"/>
    <property type="match status" value="1"/>
</dbReference>
<dbReference type="GO" id="GO:0005886">
    <property type="term" value="C:plasma membrane"/>
    <property type="evidence" value="ECO:0007669"/>
    <property type="project" value="UniProtKB-SubCell"/>
</dbReference>
<organism evidence="8 9">
    <name type="scientific">Caulobacter henricii</name>
    <dbReference type="NCBI Taxonomy" id="69395"/>
    <lineage>
        <taxon>Bacteria</taxon>
        <taxon>Pseudomonadati</taxon>
        <taxon>Pseudomonadota</taxon>
        <taxon>Alphaproteobacteria</taxon>
        <taxon>Caulobacterales</taxon>
        <taxon>Caulobacteraceae</taxon>
        <taxon>Caulobacter</taxon>
    </lineage>
</organism>
<dbReference type="InterPro" id="IPR003688">
    <property type="entry name" value="TraG/VirD4"/>
</dbReference>
<keyword evidence="4 7" id="KW-0812">Transmembrane</keyword>
<comment type="subcellular location">
    <subcellularLocation>
        <location evidence="1">Cell membrane</location>
        <topology evidence="1">Multi-pass membrane protein</topology>
    </subcellularLocation>
</comment>
<dbReference type="PANTHER" id="PTHR37937">
    <property type="entry name" value="CONJUGATIVE TRANSFER: DNA TRANSPORT"/>
    <property type="match status" value="1"/>
</dbReference>
<dbReference type="KEGG" id="chq:AQ619_18385"/>
<evidence type="ECO:0000256" key="7">
    <source>
        <dbReference type="SAM" id="Phobius"/>
    </source>
</evidence>
<name>A0A0P0P4B7_9CAUL</name>
<dbReference type="SUPFAM" id="SSF52540">
    <property type="entry name" value="P-loop containing nucleoside triphosphate hydrolases"/>
    <property type="match status" value="1"/>
</dbReference>
<dbReference type="EMBL" id="CP013003">
    <property type="protein sequence ID" value="ALL15455.1"/>
    <property type="molecule type" value="Genomic_DNA"/>
</dbReference>
<dbReference type="Gene3D" id="3.40.50.300">
    <property type="entry name" value="P-loop containing nucleotide triphosphate hydrolases"/>
    <property type="match status" value="1"/>
</dbReference>
<comment type="similarity">
    <text evidence="2">Belongs to the VirD4/TraG family.</text>
</comment>
<keyword evidence="3" id="KW-1003">Cell membrane</keyword>
<sequence length="649" mass="70387">MTRFASATPAGKAAILVASALLLLVLWAVLTTLGTLIGLGRLGANVDFAAVPGWLWVYRGHPQVQLWFKVSALGSGLLILIIAAMAGSRIRRPLHGSARWANEGEIRREGLRAKQGIILGRKGAGYLVFGGNEHVMLYAPTRTGKGVGVVIPNLLNWTDSVVVLDIKKENWDATAGFRAKHGQQVLMFDPLDPEGRTARYNPLAYIDRASAIDTLDELQKLATMLFPTPDKGDPFWSEAARTGFVGVGAYVAESPQLPFTIGEIYRQLTNGNPKVKFPALIEARAGGMEALSPGAVNALNDFCSASDNTFASIKQTITSRMNLWLNPRVDAATSASDFDLRDLRSKPISIYLGVTPDNMARVAPLYNLFFQQLVDLNTRELPGGGRHPIQVLVLLDEFARIGHASVIAKGFSYVAGYGLRLLPVLQSPSQLRAEYGPDVADEIMTNCGVEVVFTPKELKVAQDLSERLGYYTFEGRSNSRPTYLGGGKRTTTESDQRRALMLPQELIQMSKDTLIIMRGGIAPIRASKIYFFKNADFTKRLLPPPPITPLASAGPAGQPPANADDRLDAITADLAALSQTVNEIHARVVERPLTVSEAAGDTDLDLGAISLELDAIDMDDLPAGATEAESEDWINRYINAGLLEEAVER</sequence>
<keyword evidence="6 7" id="KW-0472">Membrane</keyword>
<dbReference type="Pfam" id="PF02534">
    <property type="entry name" value="T4SS-DNA_transf"/>
    <property type="match status" value="1"/>
</dbReference>
<geneLocation type="plasmid" evidence="9">
    <name>CB4 Plasmid</name>
</geneLocation>
<dbReference type="Proteomes" id="UP000056905">
    <property type="component" value="Plasmid pCB4"/>
</dbReference>
<feature type="transmembrane region" description="Helical" evidence="7">
    <location>
        <begin position="65"/>
        <end position="86"/>
    </location>
</feature>
<dbReference type="InterPro" id="IPR027417">
    <property type="entry name" value="P-loop_NTPase"/>
</dbReference>
<reference evidence="8 9" key="1">
    <citation type="submission" date="2015-10" db="EMBL/GenBank/DDBJ databases">
        <title>Conservation of the essential genome among Caulobacter and Brevundimonas species.</title>
        <authorList>
            <person name="Scott D."/>
            <person name="Ely B."/>
        </authorList>
    </citation>
    <scope>NUCLEOTIDE SEQUENCE [LARGE SCALE GENOMIC DNA]</scope>
    <source>
        <strain evidence="8 9">CB4</strain>
        <plasmid evidence="9">CB4 Plasmid</plasmid>
    </source>
</reference>
<keyword evidence="9" id="KW-1185">Reference proteome</keyword>
<dbReference type="AlphaFoldDB" id="A0A0P0P4B7"/>
<dbReference type="InterPro" id="IPR051539">
    <property type="entry name" value="T4SS-coupling_protein"/>
</dbReference>
<evidence type="ECO:0000256" key="4">
    <source>
        <dbReference type="ARBA" id="ARBA00022692"/>
    </source>
</evidence>
<accession>A0A0P0P4B7</accession>
<keyword evidence="8" id="KW-0614">Plasmid</keyword>
<evidence type="ECO:0000313" key="9">
    <source>
        <dbReference type="Proteomes" id="UP000056905"/>
    </source>
</evidence>
<evidence type="ECO:0000256" key="3">
    <source>
        <dbReference type="ARBA" id="ARBA00022475"/>
    </source>
</evidence>
<keyword evidence="5 7" id="KW-1133">Transmembrane helix</keyword>
<evidence type="ECO:0000256" key="5">
    <source>
        <dbReference type="ARBA" id="ARBA00022989"/>
    </source>
</evidence>
<dbReference type="RefSeq" id="WP_062152005.1">
    <property type="nucleotide sequence ID" value="NZ_CP013003.1"/>
</dbReference>
<evidence type="ECO:0000256" key="2">
    <source>
        <dbReference type="ARBA" id="ARBA00008806"/>
    </source>
</evidence>